<dbReference type="PANTHER" id="PTHR30419">
    <property type="entry name" value="HTH-TYPE TRANSCRIPTIONAL REGULATOR YBHD"/>
    <property type="match status" value="1"/>
</dbReference>
<dbReference type="RefSeq" id="WP_174558661.1">
    <property type="nucleotide sequence ID" value="NZ_CADDTS010000013.1"/>
</dbReference>
<protein>
    <submittedName>
        <fullName evidence="6">HTH-type transcriptional regulator GltC</fullName>
    </submittedName>
</protein>
<dbReference type="AlphaFoldDB" id="A0A811G8W2"/>
<evidence type="ECO:0000259" key="5">
    <source>
        <dbReference type="PROSITE" id="PS50931"/>
    </source>
</evidence>
<dbReference type="PRINTS" id="PR00039">
    <property type="entry name" value="HTHLYSR"/>
</dbReference>
<dbReference type="PANTHER" id="PTHR30419:SF24">
    <property type="entry name" value="HTH-TYPE TRANSCRIPTIONAL REGULATOR CZCR"/>
    <property type="match status" value="1"/>
</dbReference>
<dbReference type="InterPro" id="IPR005119">
    <property type="entry name" value="LysR_subst-bd"/>
</dbReference>
<evidence type="ECO:0000313" key="6">
    <source>
        <dbReference type="EMBL" id="CAB1210006.1"/>
    </source>
</evidence>
<dbReference type="Pfam" id="PF00126">
    <property type="entry name" value="HTH_1"/>
    <property type="match status" value="1"/>
</dbReference>
<gene>
    <name evidence="6" type="primary">gltC_1</name>
    <name evidence="6" type="ORF">SFB21_0697</name>
</gene>
<evidence type="ECO:0000313" key="7">
    <source>
        <dbReference type="Proteomes" id="UP000489961"/>
    </source>
</evidence>
<dbReference type="SUPFAM" id="SSF46785">
    <property type="entry name" value="Winged helix' DNA-binding domain"/>
    <property type="match status" value="1"/>
</dbReference>
<dbReference type="Proteomes" id="UP000489961">
    <property type="component" value="Unassembled WGS sequence"/>
</dbReference>
<dbReference type="InterPro" id="IPR000847">
    <property type="entry name" value="LysR_HTH_N"/>
</dbReference>
<dbReference type="Gene3D" id="1.10.10.10">
    <property type="entry name" value="Winged helix-like DNA-binding domain superfamily/Winged helix DNA-binding domain"/>
    <property type="match status" value="1"/>
</dbReference>
<dbReference type="GO" id="GO:0003677">
    <property type="term" value="F:DNA binding"/>
    <property type="evidence" value="ECO:0007669"/>
    <property type="project" value="UniProtKB-KW"/>
</dbReference>
<keyword evidence="2" id="KW-0805">Transcription regulation</keyword>
<proteinExistence type="inferred from homology"/>
<accession>A0A811G8W2</accession>
<dbReference type="Gene3D" id="3.40.190.290">
    <property type="match status" value="1"/>
</dbReference>
<feature type="domain" description="HTH lysR-type" evidence="5">
    <location>
        <begin position="1"/>
        <end position="58"/>
    </location>
</feature>
<dbReference type="InterPro" id="IPR036388">
    <property type="entry name" value="WH-like_DNA-bd_sf"/>
</dbReference>
<organism evidence="6 7">
    <name type="scientific">Acinetobacter bouvetii</name>
    <dbReference type="NCBI Taxonomy" id="202951"/>
    <lineage>
        <taxon>Bacteria</taxon>
        <taxon>Pseudomonadati</taxon>
        <taxon>Pseudomonadota</taxon>
        <taxon>Gammaproteobacteria</taxon>
        <taxon>Moraxellales</taxon>
        <taxon>Moraxellaceae</taxon>
        <taxon>Acinetobacter</taxon>
    </lineage>
</organism>
<evidence type="ECO:0000256" key="3">
    <source>
        <dbReference type="ARBA" id="ARBA00023125"/>
    </source>
</evidence>
<dbReference type="CDD" id="cd05466">
    <property type="entry name" value="PBP2_LTTR_substrate"/>
    <property type="match status" value="1"/>
</dbReference>
<dbReference type="PROSITE" id="PS50931">
    <property type="entry name" value="HTH_LYSR"/>
    <property type="match status" value="1"/>
</dbReference>
<dbReference type="FunFam" id="1.10.10.10:FF:000001">
    <property type="entry name" value="LysR family transcriptional regulator"/>
    <property type="match status" value="1"/>
</dbReference>
<comment type="similarity">
    <text evidence="1">Belongs to the LysR transcriptional regulatory family.</text>
</comment>
<dbReference type="InterPro" id="IPR036390">
    <property type="entry name" value="WH_DNA-bd_sf"/>
</dbReference>
<reference evidence="6 7" key="1">
    <citation type="submission" date="2020-02" db="EMBL/GenBank/DDBJ databases">
        <authorList>
            <person name="Chaudhuri R."/>
        </authorList>
    </citation>
    <scope>NUCLEOTIDE SEQUENCE [LARGE SCALE GENOMIC DNA]</scope>
    <source>
        <strain evidence="6">SFB21</strain>
    </source>
</reference>
<dbReference type="GO" id="GO:0003700">
    <property type="term" value="F:DNA-binding transcription factor activity"/>
    <property type="evidence" value="ECO:0007669"/>
    <property type="project" value="InterPro"/>
</dbReference>
<evidence type="ECO:0000256" key="2">
    <source>
        <dbReference type="ARBA" id="ARBA00023015"/>
    </source>
</evidence>
<dbReference type="Pfam" id="PF03466">
    <property type="entry name" value="LysR_substrate"/>
    <property type="match status" value="1"/>
</dbReference>
<keyword evidence="4" id="KW-0804">Transcription</keyword>
<dbReference type="EMBL" id="CADDTS010000013">
    <property type="protein sequence ID" value="CAB1210006.1"/>
    <property type="molecule type" value="Genomic_DNA"/>
</dbReference>
<dbReference type="SUPFAM" id="SSF53850">
    <property type="entry name" value="Periplasmic binding protein-like II"/>
    <property type="match status" value="1"/>
</dbReference>
<keyword evidence="3" id="KW-0238">DNA-binding</keyword>
<comment type="caution">
    <text evidence="6">The sequence shown here is derived from an EMBL/GenBank/DDBJ whole genome shotgun (WGS) entry which is preliminary data.</text>
</comment>
<dbReference type="GO" id="GO:0005829">
    <property type="term" value="C:cytosol"/>
    <property type="evidence" value="ECO:0007669"/>
    <property type="project" value="TreeGrafter"/>
</dbReference>
<evidence type="ECO:0000256" key="4">
    <source>
        <dbReference type="ARBA" id="ARBA00023163"/>
    </source>
</evidence>
<sequence>MTFTQLEIFVAVAEFKNFTLAAKQLGISQSAVSHALKTLEQHWQVCLFIREQNQTQLTHIGEQLLSHAKELLNTQNVMQQEIAAARGIQHGILRIGSFGASSSIHLLPELLQAYRQRYPNIEIYVEEGTDHEVAQMILEKRVDVGFSVLPQPKLHTFPLITDIFIALIPDSYAIATQSQIHLSDLKDYPFILTKAGSQPHVEALLKQHDIYPKIKYQLSQLLTILNMVNLQEGISIVADMAMTPEILALHPHVVKRPLIPNTQRHIGLAVRNEASMSPSTKAFIELAQKFFLK</sequence>
<dbReference type="InterPro" id="IPR050950">
    <property type="entry name" value="HTH-type_LysR_regulators"/>
</dbReference>
<evidence type="ECO:0000256" key="1">
    <source>
        <dbReference type="ARBA" id="ARBA00009437"/>
    </source>
</evidence>
<name>A0A811G8W2_9GAMM</name>